<keyword evidence="2" id="KW-1133">Transmembrane helix</keyword>
<dbReference type="InterPro" id="IPR021834">
    <property type="entry name" value="DUF3426"/>
</dbReference>
<sequence length="416" mass="44788">MTTPIKTQCPHCHACFKVKQTQLNKVNTTVSCDHCQQSFLVNKHLIVTTDTPNTSPTQTDITTTFTPDTGVAQPSNTHHKVQKRSSNAKSLLSKPATKKCSSDQLIHDDLIHDDMDIDEPADPILEYDSLDSMEAWLTQASNASRAASTPSNMPSKKSVKNSRSSVNPTPSAPLTEPSSSAQVALSSAAANDIHASVDETADNAWLEALLKEQDKSAETPQDDTDLSQLLLDMGVSLKDEDGSADARARQAQASTAPPSDNYSVASVLWSLGCLVLALLLFAQYVIFNLETLVKDPVYAQRLHALCSIAACSLPNADLGALTVTDLNHQPSQIKVTGAFSDVSATLHNQSTKAQLYPNIKVSVYGTNNLIGEFIAAPNDYLLSKQNQLAADSGRQLLFTIPVANTNIREVTATPLY</sequence>
<gene>
    <name evidence="3" type="ORF">ACI2I3_11000</name>
</gene>
<dbReference type="RefSeq" id="WP_193005706.1">
    <property type="nucleotide sequence ID" value="NZ_JABUZJ010000038.1"/>
</dbReference>
<keyword evidence="2" id="KW-0812">Transmembrane</keyword>
<dbReference type="Gene3D" id="2.20.28.160">
    <property type="match status" value="1"/>
</dbReference>
<dbReference type="Pfam" id="PF11906">
    <property type="entry name" value="DUF3426"/>
    <property type="match status" value="1"/>
</dbReference>
<keyword evidence="4" id="KW-1185">Reference proteome</keyword>
<comment type="caution">
    <text evidence="3">The sequence shown here is derived from an EMBL/GenBank/DDBJ whole genome shotgun (WGS) entry which is preliminary data.</text>
</comment>
<evidence type="ECO:0000256" key="2">
    <source>
        <dbReference type="SAM" id="Phobius"/>
    </source>
</evidence>
<evidence type="ECO:0000313" key="3">
    <source>
        <dbReference type="EMBL" id="MFK4001862.1"/>
    </source>
</evidence>
<protein>
    <submittedName>
        <fullName evidence="3">DUF3426 domain-containing protein</fullName>
    </submittedName>
</protein>
<accession>A0ABW8LAC6</accession>
<evidence type="ECO:0000256" key="1">
    <source>
        <dbReference type="SAM" id="MobiDB-lite"/>
    </source>
</evidence>
<feature type="compositionally biased region" description="Polar residues" evidence="1">
    <location>
        <begin position="142"/>
        <end position="154"/>
    </location>
</feature>
<evidence type="ECO:0000313" key="4">
    <source>
        <dbReference type="Proteomes" id="UP001620234"/>
    </source>
</evidence>
<organism evidence="3 4">
    <name type="scientific">Psychrobacter namhaensis</name>
    <dbReference type="NCBI Taxonomy" id="292734"/>
    <lineage>
        <taxon>Bacteria</taxon>
        <taxon>Pseudomonadati</taxon>
        <taxon>Pseudomonadota</taxon>
        <taxon>Gammaproteobacteria</taxon>
        <taxon>Moraxellales</taxon>
        <taxon>Moraxellaceae</taxon>
        <taxon>Psychrobacter</taxon>
    </lineage>
</organism>
<dbReference type="InterPro" id="IPR011723">
    <property type="entry name" value="Znf/thioredoxin_put"/>
</dbReference>
<proteinExistence type="predicted"/>
<dbReference type="EMBL" id="JBJDPD010000023">
    <property type="protein sequence ID" value="MFK4001862.1"/>
    <property type="molecule type" value="Genomic_DNA"/>
</dbReference>
<dbReference type="Proteomes" id="UP001620234">
    <property type="component" value="Unassembled WGS sequence"/>
</dbReference>
<reference evidence="3 4" key="1">
    <citation type="submission" date="2024-11" db="EMBL/GenBank/DDBJ databases">
        <title>The Natural Products Discovery Center: Release of the First 8490 Sequenced Strains for Exploring Actinobacteria Biosynthetic Diversity.</title>
        <authorList>
            <person name="Kalkreuter E."/>
            <person name="Kautsar S.A."/>
            <person name="Yang D."/>
            <person name="Bader C.D."/>
            <person name="Teijaro C.N."/>
            <person name="Fluegel L."/>
            <person name="Davis C.M."/>
            <person name="Simpson J.R."/>
            <person name="Lauterbach L."/>
            <person name="Steele A.D."/>
            <person name="Gui C."/>
            <person name="Meng S."/>
            <person name="Li G."/>
            <person name="Viehrig K."/>
            <person name="Ye F."/>
            <person name="Su P."/>
            <person name="Kiefer A.F."/>
            <person name="Nichols A."/>
            <person name="Cepeda A.J."/>
            <person name="Yan W."/>
            <person name="Fan B."/>
            <person name="Jiang Y."/>
            <person name="Adhikari A."/>
            <person name="Zheng C.-J."/>
            <person name="Schuster L."/>
            <person name="Cowan T.M."/>
            <person name="Smanski M.J."/>
            <person name="Chevrette M.G."/>
            <person name="De Carvalho L.P.S."/>
            <person name="Shen B."/>
        </authorList>
    </citation>
    <scope>NUCLEOTIDE SEQUENCE [LARGE SCALE GENOMIC DNA]</scope>
    <source>
        <strain evidence="3 4">NPDC077433</strain>
    </source>
</reference>
<name>A0ABW8LAC6_9GAMM</name>
<dbReference type="NCBIfam" id="TIGR02098">
    <property type="entry name" value="MJ0042_CXXC"/>
    <property type="match status" value="1"/>
</dbReference>
<feature type="transmembrane region" description="Helical" evidence="2">
    <location>
        <begin position="267"/>
        <end position="287"/>
    </location>
</feature>
<feature type="region of interest" description="Disordered" evidence="1">
    <location>
        <begin position="67"/>
        <end position="100"/>
    </location>
</feature>
<keyword evidence="2" id="KW-0472">Membrane</keyword>
<feature type="region of interest" description="Disordered" evidence="1">
    <location>
        <begin position="142"/>
        <end position="185"/>
    </location>
</feature>